<dbReference type="GO" id="GO:0005524">
    <property type="term" value="F:ATP binding"/>
    <property type="evidence" value="ECO:0007669"/>
    <property type="project" value="UniProtKB-KW"/>
</dbReference>
<protein>
    <submittedName>
        <fullName evidence="6">ABC transporter ATP-binding protein</fullName>
    </submittedName>
</protein>
<keyword evidence="2" id="KW-0813">Transport</keyword>
<dbReference type="InterPro" id="IPR027417">
    <property type="entry name" value="P-loop_NTPase"/>
</dbReference>
<dbReference type="PANTHER" id="PTHR43335:SF2">
    <property type="entry name" value="ABC TRANSPORTER, ATP-BINDING PROTEIN"/>
    <property type="match status" value="1"/>
</dbReference>
<dbReference type="Proteomes" id="UP000283738">
    <property type="component" value="Unassembled WGS sequence"/>
</dbReference>
<dbReference type="PROSITE" id="PS50893">
    <property type="entry name" value="ABC_TRANSPORTER_2"/>
    <property type="match status" value="1"/>
</dbReference>
<dbReference type="PROSITE" id="PS00211">
    <property type="entry name" value="ABC_TRANSPORTER_1"/>
    <property type="match status" value="1"/>
</dbReference>
<dbReference type="CDD" id="cd03264">
    <property type="entry name" value="ABC_drug_resistance_like"/>
    <property type="match status" value="1"/>
</dbReference>
<evidence type="ECO:0000256" key="4">
    <source>
        <dbReference type="ARBA" id="ARBA00022840"/>
    </source>
</evidence>
<comment type="caution">
    <text evidence="6">The sequence shown here is derived from an EMBL/GenBank/DDBJ whole genome shotgun (WGS) entry which is preliminary data.</text>
</comment>
<dbReference type="SMART" id="SM00382">
    <property type="entry name" value="AAA"/>
    <property type="match status" value="1"/>
</dbReference>
<evidence type="ECO:0000256" key="3">
    <source>
        <dbReference type="ARBA" id="ARBA00022741"/>
    </source>
</evidence>
<dbReference type="AlphaFoldDB" id="A0A3R5VSN2"/>
<dbReference type="EMBL" id="QRTF01000059">
    <property type="protein sequence ID" value="RGQ43736.1"/>
    <property type="molecule type" value="Genomic_DNA"/>
</dbReference>
<dbReference type="GO" id="GO:0016887">
    <property type="term" value="F:ATP hydrolysis activity"/>
    <property type="evidence" value="ECO:0007669"/>
    <property type="project" value="InterPro"/>
</dbReference>
<evidence type="ECO:0000313" key="7">
    <source>
        <dbReference type="Proteomes" id="UP000283738"/>
    </source>
</evidence>
<comment type="similarity">
    <text evidence="1">Belongs to the ABC transporter superfamily.</text>
</comment>
<dbReference type="PANTHER" id="PTHR43335">
    <property type="entry name" value="ABC TRANSPORTER, ATP-BINDING PROTEIN"/>
    <property type="match status" value="1"/>
</dbReference>
<evidence type="ECO:0000313" key="6">
    <source>
        <dbReference type="EMBL" id="RGQ43736.1"/>
    </source>
</evidence>
<keyword evidence="4 6" id="KW-0067">ATP-binding</keyword>
<dbReference type="InterPro" id="IPR003593">
    <property type="entry name" value="AAA+_ATPase"/>
</dbReference>
<name>A0A3R5VSN2_9FIRM</name>
<gene>
    <name evidence="6" type="ORF">DWY96_16645</name>
</gene>
<sequence length="290" mass="32638">MDKLVLIGLQKEFKRKKVIDNINLTLSNGVYGLLGENAAGKTTLMRLICGLLKESEGEITYNGVNIHYLGGAYREKLGYLPQDFGYYPNFTAEQFLFYLAELKAIPDQCVKSRVMELLEMVGLEEVKDEKLSSFSGGMLRRVGIAQALLNDSSILILDEPTSGLDPMERVKFRNIISSLSKEKIVLLSTHIVTDIEYIADEILLMDKGKIIMQGTIEDMTKPIKNKVWEYESSDDAVADIESKYIINSLKKNQNSTKLRIISSVQPAQKAICVEPTLEDAYLYYKNSRGV</sequence>
<evidence type="ECO:0000256" key="2">
    <source>
        <dbReference type="ARBA" id="ARBA00022448"/>
    </source>
</evidence>
<keyword evidence="3" id="KW-0547">Nucleotide-binding</keyword>
<feature type="domain" description="ABC transporter" evidence="5">
    <location>
        <begin position="4"/>
        <end position="232"/>
    </location>
</feature>
<accession>A0A3R5VSN2</accession>
<dbReference type="InterPro" id="IPR017871">
    <property type="entry name" value="ABC_transporter-like_CS"/>
</dbReference>
<dbReference type="RefSeq" id="WP_118112106.1">
    <property type="nucleotide sequence ID" value="NZ_QRTF01000059.1"/>
</dbReference>
<reference evidence="6 7" key="1">
    <citation type="submission" date="2018-08" db="EMBL/GenBank/DDBJ databases">
        <title>A genome reference for cultivated species of the human gut microbiota.</title>
        <authorList>
            <person name="Zou Y."/>
            <person name="Xue W."/>
            <person name="Luo G."/>
        </authorList>
    </citation>
    <scope>NUCLEOTIDE SEQUENCE [LARGE SCALE GENOMIC DNA]</scope>
    <source>
        <strain evidence="6 7">AF28-15</strain>
    </source>
</reference>
<dbReference type="InterPro" id="IPR003439">
    <property type="entry name" value="ABC_transporter-like_ATP-bd"/>
</dbReference>
<evidence type="ECO:0000259" key="5">
    <source>
        <dbReference type="PROSITE" id="PS50893"/>
    </source>
</evidence>
<dbReference type="SUPFAM" id="SSF52540">
    <property type="entry name" value="P-loop containing nucleoside triphosphate hydrolases"/>
    <property type="match status" value="1"/>
</dbReference>
<dbReference type="Pfam" id="PF00005">
    <property type="entry name" value="ABC_tran"/>
    <property type="match status" value="1"/>
</dbReference>
<evidence type="ECO:0000256" key="1">
    <source>
        <dbReference type="ARBA" id="ARBA00005417"/>
    </source>
</evidence>
<proteinExistence type="inferred from homology"/>
<organism evidence="6 7">
    <name type="scientific">Roseburia inulinivorans</name>
    <dbReference type="NCBI Taxonomy" id="360807"/>
    <lineage>
        <taxon>Bacteria</taxon>
        <taxon>Bacillati</taxon>
        <taxon>Bacillota</taxon>
        <taxon>Clostridia</taxon>
        <taxon>Lachnospirales</taxon>
        <taxon>Lachnospiraceae</taxon>
        <taxon>Roseburia</taxon>
    </lineage>
</organism>
<dbReference type="Gene3D" id="3.40.50.300">
    <property type="entry name" value="P-loop containing nucleotide triphosphate hydrolases"/>
    <property type="match status" value="1"/>
</dbReference>